<dbReference type="STRING" id="1618436.UV59_C0054G0002"/>
<evidence type="ECO:0000256" key="9">
    <source>
        <dbReference type="ARBA" id="ARBA00022801"/>
    </source>
</evidence>
<dbReference type="InterPro" id="IPR050396">
    <property type="entry name" value="Glycosyltr_51/Transpeptidase"/>
</dbReference>
<evidence type="ECO:0000256" key="12">
    <source>
        <dbReference type="ARBA" id="ARBA00023136"/>
    </source>
</evidence>
<dbReference type="InterPro" id="IPR001264">
    <property type="entry name" value="Glyco_trans_51"/>
</dbReference>
<evidence type="ECO:0000256" key="13">
    <source>
        <dbReference type="ARBA" id="ARBA00023268"/>
    </source>
</evidence>
<dbReference type="GO" id="GO:0008658">
    <property type="term" value="F:penicillin binding"/>
    <property type="evidence" value="ECO:0007669"/>
    <property type="project" value="InterPro"/>
</dbReference>
<evidence type="ECO:0000256" key="16">
    <source>
        <dbReference type="ARBA" id="ARBA00049902"/>
    </source>
</evidence>
<dbReference type="PANTHER" id="PTHR32282">
    <property type="entry name" value="BINDING PROTEIN TRANSPEPTIDASE, PUTATIVE-RELATED"/>
    <property type="match status" value="1"/>
</dbReference>
<dbReference type="Proteomes" id="UP000034543">
    <property type="component" value="Unassembled WGS sequence"/>
</dbReference>
<evidence type="ECO:0000313" key="21">
    <source>
        <dbReference type="Proteomes" id="UP000034543"/>
    </source>
</evidence>
<feature type="domain" description="Glycosyl transferase family 51" evidence="19">
    <location>
        <begin position="97"/>
        <end position="271"/>
    </location>
</feature>
<dbReference type="SUPFAM" id="SSF53955">
    <property type="entry name" value="Lysozyme-like"/>
    <property type="match status" value="1"/>
</dbReference>
<keyword evidence="9" id="KW-0378">Hydrolase</keyword>
<dbReference type="GO" id="GO:0071555">
    <property type="term" value="P:cell wall organization"/>
    <property type="evidence" value="ECO:0007669"/>
    <property type="project" value="UniProtKB-KW"/>
</dbReference>
<dbReference type="Gene3D" id="3.40.710.10">
    <property type="entry name" value="DD-peptidase/beta-lactamase superfamily"/>
    <property type="match status" value="1"/>
</dbReference>
<dbReference type="SUPFAM" id="SSF56601">
    <property type="entry name" value="beta-lactamase/transpeptidase-like"/>
    <property type="match status" value="1"/>
</dbReference>
<dbReference type="GO" id="GO:0030288">
    <property type="term" value="C:outer membrane-bounded periplasmic space"/>
    <property type="evidence" value="ECO:0007669"/>
    <property type="project" value="TreeGrafter"/>
</dbReference>
<dbReference type="InterPro" id="IPR012338">
    <property type="entry name" value="Beta-lactam/transpept-like"/>
</dbReference>
<evidence type="ECO:0000256" key="7">
    <source>
        <dbReference type="ARBA" id="ARBA00022676"/>
    </source>
</evidence>
<comment type="subcellular location">
    <subcellularLocation>
        <location evidence="1">Cell membrane</location>
    </subcellularLocation>
</comment>
<evidence type="ECO:0000256" key="15">
    <source>
        <dbReference type="ARBA" id="ARBA00034000"/>
    </source>
</evidence>
<evidence type="ECO:0000256" key="4">
    <source>
        <dbReference type="ARBA" id="ARBA00022475"/>
    </source>
</evidence>
<evidence type="ECO:0000259" key="19">
    <source>
        <dbReference type="Pfam" id="PF00912"/>
    </source>
</evidence>
<evidence type="ECO:0000256" key="14">
    <source>
        <dbReference type="ARBA" id="ARBA00023316"/>
    </source>
</evidence>
<dbReference type="GO" id="GO:0008360">
    <property type="term" value="P:regulation of cell shape"/>
    <property type="evidence" value="ECO:0007669"/>
    <property type="project" value="UniProtKB-KW"/>
</dbReference>
<dbReference type="InterPro" id="IPR023346">
    <property type="entry name" value="Lysozyme-like_dom_sf"/>
</dbReference>
<comment type="catalytic activity">
    <reaction evidence="16">
        <text>[GlcNAc-(1-&gt;4)-Mur2Ac(oyl-L-Ala-gamma-D-Glu-L-Lys-D-Ala-D-Ala)](n)-di-trans,octa-cis-undecaprenyl diphosphate + beta-D-GlcNAc-(1-&gt;4)-Mur2Ac(oyl-L-Ala-gamma-D-Glu-L-Lys-D-Ala-D-Ala)-di-trans,octa-cis-undecaprenyl diphosphate = [GlcNAc-(1-&gt;4)-Mur2Ac(oyl-L-Ala-gamma-D-Glu-L-Lys-D-Ala-D-Ala)](n+1)-di-trans,octa-cis-undecaprenyl diphosphate + di-trans,octa-cis-undecaprenyl diphosphate + H(+)</text>
        <dbReference type="Rhea" id="RHEA:23708"/>
        <dbReference type="Rhea" id="RHEA-COMP:9602"/>
        <dbReference type="Rhea" id="RHEA-COMP:9603"/>
        <dbReference type="ChEBI" id="CHEBI:15378"/>
        <dbReference type="ChEBI" id="CHEBI:58405"/>
        <dbReference type="ChEBI" id="CHEBI:60033"/>
        <dbReference type="ChEBI" id="CHEBI:78435"/>
        <dbReference type="EC" id="2.4.99.28"/>
    </reaction>
</comment>
<keyword evidence="4" id="KW-1003">Cell membrane</keyword>
<evidence type="ECO:0000256" key="10">
    <source>
        <dbReference type="ARBA" id="ARBA00022960"/>
    </source>
</evidence>
<comment type="similarity">
    <text evidence="3">In the N-terminal section; belongs to the glycosyltransferase 51 family.</text>
</comment>
<gene>
    <name evidence="20" type="ORF">UV59_C0054G0002</name>
</gene>
<evidence type="ECO:0000256" key="8">
    <source>
        <dbReference type="ARBA" id="ARBA00022679"/>
    </source>
</evidence>
<dbReference type="GO" id="GO:0006508">
    <property type="term" value="P:proteolysis"/>
    <property type="evidence" value="ECO:0007669"/>
    <property type="project" value="UniProtKB-KW"/>
</dbReference>
<dbReference type="GO" id="GO:0005886">
    <property type="term" value="C:plasma membrane"/>
    <property type="evidence" value="ECO:0007669"/>
    <property type="project" value="UniProtKB-SubCell"/>
</dbReference>
<evidence type="ECO:0000259" key="18">
    <source>
        <dbReference type="Pfam" id="PF00905"/>
    </source>
</evidence>
<feature type="transmembrane region" description="Helical" evidence="17">
    <location>
        <begin position="40"/>
        <end position="70"/>
    </location>
</feature>
<evidence type="ECO:0000256" key="6">
    <source>
        <dbReference type="ARBA" id="ARBA00022670"/>
    </source>
</evidence>
<keyword evidence="17" id="KW-1133">Transmembrane helix</keyword>
<keyword evidence="13" id="KW-0511">Multifunctional enzyme</keyword>
<dbReference type="Gene3D" id="1.10.3810.10">
    <property type="entry name" value="Biosynthetic peptidoglycan transglycosylase-like"/>
    <property type="match status" value="1"/>
</dbReference>
<keyword evidence="8" id="KW-0808">Transferase</keyword>
<dbReference type="GO" id="GO:0009252">
    <property type="term" value="P:peptidoglycan biosynthetic process"/>
    <property type="evidence" value="ECO:0007669"/>
    <property type="project" value="UniProtKB-KW"/>
</dbReference>
<dbReference type="EMBL" id="LCFB01000054">
    <property type="protein sequence ID" value="KKS82743.1"/>
    <property type="molecule type" value="Genomic_DNA"/>
</dbReference>
<keyword evidence="5" id="KW-0121">Carboxypeptidase</keyword>
<keyword evidence="7" id="KW-0328">Glycosyltransferase</keyword>
<evidence type="ECO:0000256" key="5">
    <source>
        <dbReference type="ARBA" id="ARBA00022645"/>
    </source>
</evidence>
<protein>
    <submittedName>
        <fullName evidence="20">Uncharacterized protein</fullName>
    </submittedName>
</protein>
<dbReference type="GO" id="GO:0009002">
    <property type="term" value="F:serine-type D-Ala-D-Ala carboxypeptidase activity"/>
    <property type="evidence" value="ECO:0007669"/>
    <property type="project" value="UniProtKB-EC"/>
</dbReference>
<accession>A0A0G1F7B9</accession>
<feature type="domain" description="Penicillin-binding protein transpeptidase" evidence="18">
    <location>
        <begin position="361"/>
        <end position="577"/>
    </location>
</feature>
<dbReference type="GO" id="GO:0008955">
    <property type="term" value="F:peptidoglycan glycosyltransferase activity"/>
    <property type="evidence" value="ECO:0007669"/>
    <property type="project" value="UniProtKB-EC"/>
</dbReference>
<organism evidence="20 21">
    <name type="scientific">Candidatus Gottesmanbacteria bacterium GW2011_GWA1_43_11</name>
    <dbReference type="NCBI Taxonomy" id="1618436"/>
    <lineage>
        <taxon>Bacteria</taxon>
        <taxon>Candidatus Gottesmaniibacteriota</taxon>
    </lineage>
</organism>
<dbReference type="PANTHER" id="PTHR32282:SF11">
    <property type="entry name" value="PENICILLIN-BINDING PROTEIN 1B"/>
    <property type="match status" value="1"/>
</dbReference>
<keyword evidence="11" id="KW-0573">Peptidoglycan synthesis</keyword>
<keyword evidence="6" id="KW-0645">Protease</keyword>
<sequence length="593" mass="66450">MNFSTYKPRTRKFTSRLSRISKDSASHPFVKQSYFNKRRFWIRFFGLSVTVLFFSLIAMIVLTLFAFVIFAKDLPSPNKLTARDSSLSTKIFDRNNKLLYDIYGDKNRALVNWNQLPPYVKQATIAIEDKDFYKHRGFSPTGIVRAAFNIIVFRKLQGGSTITQQVVKNTLLSSERTITRKIKEFILSIQVERKYTKDEILQIYLNEVPYGGTAWGIEAAAQTYFNKEAKDLTLAEAVILAGFPQRPSYYSPYGINPRAYVDRAQAVGKRMREDGYITKEQEEALEKEVSQIAFSPNEQGIQAPHFVFYVQEMLSEKYGEKLVEQGGLKVTTTLDLELQKKVQQIVADEVGKLSEFKVGNGAAVVIDPKEGQILSMVGSKDFFAKDYEGQVNVATAHRQPGSALKPFTYATAFKAGYTPSYTIMDVPTEFPGGTGQPPYKPVNYDGKYRGPQQVRFALGNSLNIPAVKILALVGVKNMLRTAFDSGIKSLEPTQKNLERFGLAITLGGGEVTLLELTTGYATLAAKGEYYEPISILKVEDRNGKVLDEVKENKGKRVIDEEVSFLVSHILSDNNARTAVFGSEFGLAITIIPR</sequence>
<name>A0A0G1F7B9_9BACT</name>
<dbReference type="FunFam" id="1.10.3810.10:FF:000001">
    <property type="entry name" value="Penicillin-binding protein 1A"/>
    <property type="match status" value="1"/>
</dbReference>
<evidence type="ECO:0000256" key="3">
    <source>
        <dbReference type="ARBA" id="ARBA00007739"/>
    </source>
</evidence>
<dbReference type="PATRIC" id="fig|1618436.3.peg.1602"/>
<keyword evidence="17" id="KW-0812">Transmembrane</keyword>
<dbReference type="InterPro" id="IPR001460">
    <property type="entry name" value="PCN-bd_Tpept"/>
</dbReference>
<dbReference type="InterPro" id="IPR036950">
    <property type="entry name" value="PBP_transglycosylase"/>
</dbReference>
<keyword evidence="10" id="KW-0133">Cell shape</keyword>
<evidence type="ECO:0000256" key="11">
    <source>
        <dbReference type="ARBA" id="ARBA00022984"/>
    </source>
</evidence>
<evidence type="ECO:0000256" key="17">
    <source>
        <dbReference type="SAM" id="Phobius"/>
    </source>
</evidence>
<keyword evidence="14" id="KW-0961">Cell wall biogenesis/degradation</keyword>
<comment type="catalytic activity">
    <reaction evidence="15">
        <text>Preferential cleavage: (Ac)2-L-Lys-D-Ala-|-D-Ala. Also transpeptidation of peptidyl-alanyl moieties that are N-acyl substituents of D-alanine.</text>
        <dbReference type="EC" id="3.4.16.4"/>
    </reaction>
</comment>
<dbReference type="Pfam" id="PF00905">
    <property type="entry name" value="Transpeptidase"/>
    <property type="match status" value="1"/>
</dbReference>
<evidence type="ECO:0000256" key="1">
    <source>
        <dbReference type="ARBA" id="ARBA00004236"/>
    </source>
</evidence>
<dbReference type="Pfam" id="PF00912">
    <property type="entry name" value="Transgly"/>
    <property type="match status" value="1"/>
</dbReference>
<comment type="caution">
    <text evidence="20">The sequence shown here is derived from an EMBL/GenBank/DDBJ whole genome shotgun (WGS) entry which is preliminary data.</text>
</comment>
<dbReference type="AlphaFoldDB" id="A0A0G1F7B9"/>
<keyword evidence="12 17" id="KW-0472">Membrane</keyword>
<evidence type="ECO:0000313" key="20">
    <source>
        <dbReference type="EMBL" id="KKS82743.1"/>
    </source>
</evidence>
<comment type="similarity">
    <text evidence="2">In the C-terminal section; belongs to the transpeptidase family.</text>
</comment>
<evidence type="ECO:0000256" key="2">
    <source>
        <dbReference type="ARBA" id="ARBA00007090"/>
    </source>
</evidence>
<proteinExistence type="inferred from homology"/>
<reference evidence="20 21" key="1">
    <citation type="journal article" date="2015" name="Nature">
        <title>rRNA introns, odd ribosomes, and small enigmatic genomes across a large radiation of phyla.</title>
        <authorList>
            <person name="Brown C.T."/>
            <person name="Hug L.A."/>
            <person name="Thomas B.C."/>
            <person name="Sharon I."/>
            <person name="Castelle C.J."/>
            <person name="Singh A."/>
            <person name="Wilkins M.J."/>
            <person name="Williams K.H."/>
            <person name="Banfield J.F."/>
        </authorList>
    </citation>
    <scope>NUCLEOTIDE SEQUENCE [LARGE SCALE GENOMIC DNA]</scope>
</reference>